<evidence type="ECO:0000313" key="1">
    <source>
        <dbReference type="EMBL" id="AYV82386.1"/>
    </source>
</evidence>
<sequence>MNPFLQTQRTSYYYKKNMYSYMIEIVIDNPDCTYDYIYNPNYTYNPHTSYTIEIVICPDGDYLEV</sequence>
<organism evidence="1">
    <name type="scientific">Homavirus sp</name>
    <dbReference type="NCBI Taxonomy" id="2487769"/>
    <lineage>
        <taxon>Viruses</taxon>
        <taxon>Varidnaviria</taxon>
        <taxon>Bamfordvirae</taxon>
        <taxon>Nucleocytoviricota</taxon>
        <taxon>Megaviricetes</taxon>
        <taxon>Imitervirales</taxon>
        <taxon>Mimiviridae</taxon>
        <taxon>Klosneuvirinae</taxon>
    </lineage>
</organism>
<name>A0A3G5A571_9VIRU</name>
<protein>
    <submittedName>
        <fullName evidence="1">Uncharacterized protein</fullName>
    </submittedName>
</protein>
<dbReference type="EMBL" id="MK072373">
    <property type="protein sequence ID" value="AYV82386.1"/>
    <property type="molecule type" value="Genomic_DNA"/>
</dbReference>
<reference evidence="1" key="1">
    <citation type="submission" date="2018-10" db="EMBL/GenBank/DDBJ databases">
        <title>Hidden diversity of soil giant viruses.</title>
        <authorList>
            <person name="Schulz F."/>
            <person name="Alteio L."/>
            <person name="Goudeau D."/>
            <person name="Ryan E.M."/>
            <person name="Malmstrom R.R."/>
            <person name="Blanchard J."/>
            <person name="Woyke T."/>
        </authorList>
    </citation>
    <scope>NUCLEOTIDE SEQUENCE</scope>
    <source>
        <strain evidence="1">HOV1</strain>
    </source>
</reference>
<gene>
    <name evidence="1" type="ORF">Homavirus42_4</name>
</gene>
<proteinExistence type="predicted"/>
<accession>A0A3G5A571</accession>